<dbReference type="EMBL" id="JACMSE010000001">
    <property type="protein sequence ID" value="MBC2888400.1"/>
    <property type="molecule type" value="Genomic_DNA"/>
</dbReference>
<accession>A0A842JH53</accession>
<name>A0A842JH53_9ACTN</name>
<proteinExistence type="predicted"/>
<reference evidence="1 2" key="1">
    <citation type="submission" date="2020-08" db="EMBL/GenBank/DDBJ databases">
        <authorList>
            <person name="Liu C."/>
            <person name="Sun Q."/>
        </authorList>
    </citation>
    <scope>NUCLEOTIDE SEQUENCE [LARGE SCALE GENOMIC DNA]</scope>
    <source>
        <strain evidence="1 2">N22</strain>
    </source>
</reference>
<evidence type="ECO:0000313" key="2">
    <source>
        <dbReference type="Proteomes" id="UP000587396"/>
    </source>
</evidence>
<gene>
    <name evidence="1" type="ORF">H7313_03415</name>
</gene>
<dbReference type="Proteomes" id="UP000587396">
    <property type="component" value="Unassembled WGS sequence"/>
</dbReference>
<keyword evidence="2" id="KW-1185">Reference proteome</keyword>
<organism evidence="1 2">
    <name type="scientific">Gordonibacter massiliensis</name>
    <name type="common">ex Traore et al. 2017</name>
    <dbReference type="NCBI Taxonomy" id="1841863"/>
    <lineage>
        <taxon>Bacteria</taxon>
        <taxon>Bacillati</taxon>
        <taxon>Actinomycetota</taxon>
        <taxon>Coriobacteriia</taxon>
        <taxon>Eggerthellales</taxon>
        <taxon>Eggerthellaceae</taxon>
        <taxon>Gordonibacter</taxon>
    </lineage>
</organism>
<dbReference type="RefSeq" id="WP_080144556.1">
    <property type="nucleotide sequence ID" value="NZ_JAASIO010000001.1"/>
</dbReference>
<sequence>MPVQTKPENEALDLTSIGDAAQALFSTAATPEEVAALRDELLRRVAECANAVRREIAEEAERKGSGE</sequence>
<evidence type="ECO:0008006" key="3">
    <source>
        <dbReference type="Google" id="ProtNLM"/>
    </source>
</evidence>
<protein>
    <recommendedName>
        <fullName evidence="3">Phenylalanyl-tRNA synthetase subunit alpha</fullName>
    </recommendedName>
</protein>
<evidence type="ECO:0000313" key="1">
    <source>
        <dbReference type="EMBL" id="MBC2888400.1"/>
    </source>
</evidence>
<dbReference type="AlphaFoldDB" id="A0A842JH53"/>
<comment type="caution">
    <text evidence="1">The sequence shown here is derived from an EMBL/GenBank/DDBJ whole genome shotgun (WGS) entry which is preliminary data.</text>
</comment>